<dbReference type="AlphaFoldDB" id="M1MSK2"/>
<keyword evidence="2" id="KW-1185">Reference proteome</keyword>
<sequence>MNLEEKYKDIIEVFAKSSKKDDGFESDSYIHKKSKFKGDFEYDYLNNDNKKRNKKDRNKRCI</sequence>
<dbReference type="PATRIC" id="fig|931276.5.peg.3968"/>
<reference evidence="1 2" key="1">
    <citation type="submission" date="2013-02" db="EMBL/GenBank/DDBJ databases">
        <title>Genome sequence of Clostridium saccharoperbutylacetonicum N1-4(HMT).</title>
        <authorList>
            <person name="Poehlein A."/>
            <person name="Daniel R."/>
        </authorList>
    </citation>
    <scope>NUCLEOTIDE SEQUENCE [LARGE SCALE GENOMIC DNA]</scope>
    <source>
        <strain evidence="2">N1-4(HMT)</strain>
    </source>
</reference>
<dbReference type="STRING" id="36745.CLSAP_37110"/>
<dbReference type="EMBL" id="CP004121">
    <property type="protein sequence ID" value="AGF57691.1"/>
    <property type="molecule type" value="Genomic_DNA"/>
</dbReference>
<dbReference type="eggNOG" id="ENOG5032A46">
    <property type="taxonomic scope" value="Bacteria"/>
</dbReference>
<dbReference type="RefSeq" id="WP_015394004.1">
    <property type="nucleotide sequence ID" value="NC_020291.1"/>
</dbReference>
<organism evidence="1 2">
    <name type="scientific">Clostridium saccharoperbutylacetonicum N1-4(HMT)</name>
    <dbReference type="NCBI Taxonomy" id="931276"/>
    <lineage>
        <taxon>Bacteria</taxon>
        <taxon>Bacillati</taxon>
        <taxon>Bacillota</taxon>
        <taxon>Clostridia</taxon>
        <taxon>Eubacteriales</taxon>
        <taxon>Clostridiaceae</taxon>
        <taxon>Clostridium</taxon>
    </lineage>
</organism>
<dbReference type="KEGG" id="csr:Cspa_c39340"/>
<accession>M1MSK2</accession>
<proteinExistence type="predicted"/>
<protein>
    <submittedName>
        <fullName evidence="1">Uncharacterized protein</fullName>
    </submittedName>
</protein>
<dbReference type="HOGENOM" id="CLU_2895966_0_0_9"/>
<gene>
    <name evidence="1" type="ORF">Cspa_c39340</name>
</gene>
<dbReference type="Proteomes" id="UP000011728">
    <property type="component" value="Chromosome"/>
</dbReference>
<evidence type="ECO:0000313" key="1">
    <source>
        <dbReference type="EMBL" id="AGF57691.1"/>
    </source>
</evidence>
<evidence type="ECO:0000313" key="2">
    <source>
        <dbReference type="Proteomes" id="UP000011728"/>
    </source>
</evidence>
<name>M1MSK2_9CLOT</name>